<organism evidence="1 2">
    <name type="scientific">Rousettus aegyptiacus</name>
    <name type="common">Egyptian fruit bat</name>
    <name type="synonym">Pteropus aegyptiacus</name>
    <dbReference type="NCBI Taxonomy" id="9407"/>
    <lineage>
        <taxon>Eukaryota</taxon>
        <taxon>Metazoa</taxon>
        <taxon>Chordata</taxon>
        <taxon>Craniata</taxon>
        <taxon>Vertebrata</taxon>
        <taxon>Euteleostomi</taxon>
        <taxon>Mammalia</taxon>
        <taxon>Eutheria</taxon>
        <taxon>Laurasiatheria</taxon>
        <taxon>Chiroptera</taxon>
        <taxon>Yinpterochiroptera</taxon>
        <taxon>Pteropodoidea</taxon>
        <taxon>Pteropodidae</taxon>
        <taxon>Rousettinae</taxon>
        <taxon>Rousettus</taxon>
    </lineage>
</organism>
<gene>
    <name evidence="1" type="ORF">HJG63_009300</name>
</gene>
<protein>
    <submittedName>
        <fullName evidence="1">Uncharacterized protein</fullName>
    </submittedName>
</protein>
<accession>A0A7J8C273</accession>
<proteinExistence type="predicted"/>
<evidence type="ECO:0000313" key="2">
    <source>
        <dbReference type="Proteomes" id="UP000593571"/>
    </source>
</evidence>
<keyword evidence="2" id="KW-1185">Reference proteome</keyword>
<dbReference type="AlphaFoldDB" id="A0A7J8C273"/>
<evidence type="ECO:0000313" key="1">
    <source>
        <dbReference type="EMBL" id="KAF6404971.1"/>
    </source>
</evidence>
<comment type="caution">
    <text evidence="1">The sequence shown here is derived from an EMBL/GenBank/DDBJ whole genome shotgun (WGS) entry which is preliminary data.</text>
</comment>
<dbReference type="EMBL" id="JACASE010000015">
    <property type="protein sequence ID" value="KAF6404971.1"/>
    <property type="molecule type" value="Genomic_DNA"/>
</dbReference>
<dbReference type="Proteomes" id="UP000593571">
    <property type="component" value="Unassembled WGS sequence"/>
</dbReference>
<reference evidence="1 2" key="1">
    <citation type="journal article" date="2020" name="Nature">
        <title>Six reference-quality genomes reveal evolution of bat adaptations.</title>
        <authorList>
            <person name="Jebb D."/>
            <person name="Huang Z."/>
            <person name="Pippel M."/>
            <person name="Hughes G.M."/>
            <person name="Lavrichenko K."/>
            <person name="Devanna P."/>
            <person name="Winkler S."/>
            <person name="Jermiin L.S."/>
            <person name="Skirmuntt E.C."/>
            <person name="Katzourakis A."/>
            <person name="Burkitt-Gray L."/>
            <person name="Ray D.A."/>
            <person name="Sullivan K.A.M."/>
            <person name="Roscito J.G."/>
            <person name="Kirilenko B.M."/>
            <person name="Davalos L.M."/>
            <person name="Corthals A.P."/>
            <person name="Power M.L."/>
            <person name="Jones G."/>
            <person name="Ransome R.D."/>
            <person name="Dechmann D.K.N."/>
            <person name="Locatelli A.G."/>
            <person name="Puechmaille S.J."/>
            <person name="Fedrigo O."/>
            <person name="Jarvis E.D."/>
            <person name="Hiller M."/>
            <person name="Vernes S.C."/>
            <person name="Myers E.W."/>
            <person name="Teeling E.C."/>
        </authorList>
    </citation>
    <scope>NUCLEOTIDE SEQUENCE [LARGE SCALE GENOMIC DNA]</scope>
    <source>
        <strain evidence="1">MRouAeg1</strain>
        <tissue evidence="1">Muscle</tissue>
    </source>
</reference>
<sequence>MRIYETRFGDTVTVSPGSGVRISGFEFYVHHDFYIHSFQILPFKSSPVRKPYRATTAEQGFYCTCDPHRVSHFERIRPLTGKCLAFSTLYLRDGQKPQRNKNTNKSERIKTPKTFCRIELTQKGEWMLWFSNKIIP</sequence>
<name>A0A7J8C273_ROUAE</name>